<name>A0A6I6D7J7_9FIRM</name>
<sequence>MFRQKGYRGIGMEGFIAKFYNKTAQKSSDDYKNHALEISKYVNEGDLILEVAPGPGYSAIELAKLGNYNITGIDISKSLLELAKDNIKNEGQNINFILGDAAYMPFEDNTFDLIYCRAAFKNFSEPVKSLNEMYRVLKPRKNVIINDLSKDITNHYIDKHINSMNLNIIDTFITKVIFKKMLRRRAYTKKQFENFIKKSSFSKHEIIEKQLDYDIWLEK</sequence>
<dbReference type="AlphaFoldDB" id="A0A6I6D7J7"/>
<dbReference type="PANTHER" id="PTHR43591:SF110">
    <property type="entry name" value="RHODANESE DOMAIN-CONTAINING PROTEIN"/>
    <property type="match status" value="1"/>
</dbReference>
<organism evidence="2 3">
    <name type="scientific">Candidatus Syntrophocurvum alkaliphilum</name>
    <dbReference type="NCBI Taxonomy" id="2293317"/>
    <lineage>
        <taxon>Bacteria</taxon>
        <taxon>Bacillati</taxon>
        <taxon>Bacillota</taxon>
        <taxon>Clostridia</taxon>
        <taxon>Eubacteriales</taxon>
        <taxon>Syntrophomonadaceae</taxon>
        <taxon>Candidatus Syntrophocurvum</taxon>
    </lineage>
</organism>
<dbReference type="EMBL" id="CP046457">
    <property type="protein sequence ID" value="QGT98627.1"/>
    <property type="molecule type" value="Genomic_DNA"/>
</dbReference>
<dbReference type="CDD" id="cd02440">
    <property type="entry name" value="AdoMet_MTases"/>
    <property type="match status" value="1"/>
</dbReference>
<dbReference type="RefSeq" id="WP_156202601.1">
    <property type="nucleotide sequence ID" value="NZ_CP046457.1"/>
</dbReference>
<dbReference type="PANTHER" id="PTHR43591">
    <property type="entry name" value="METHYLTRANSFERASE"/>
    <property type="match status" value="1"/>
</dbReference>
<feature type="domain" description="Methyltransferase type 11" evidence="1">
    <location>
        <begin position="49"/>
        <end position="143"/>
    </location>
</feature>
<dbReference type="GO" id="GO:0008757">
    <property type="term" value="F:S-adenosylmethionine-dependent methyltransferase activity"/>
    <property type="evidence" value="ECO:0007669"/>
    <property type="project" value="InterPro"/>
</dbReference>
<protein>
    <recommendedName>
        <fullName evidence="1">Methyltransferase type 11 domain-containing protein</fullName>
    </recommendedName>
</protein>
<evidence type="ECO:0000313" key="2">
    <source>
        <dbReference type="EMBL" id="QGT98627.1"/>
    </source>
</evidence>
<accession>A0A6I6D7J7</accession>
<proteinExistence type="predicted"/>
<dbReference type="SUPFAM" id="SSF53335">
    <property type="entry name" value="S-adenosyl-L-methionine-dependent methyltransferases"/>
    <property type="match status" value="1"/>
</dbReference>
<evidence type="ECO:0000313" key="3">
    <source>
        <dbReference type="Proteomes" id="UP000426444"/>
    </source>
</evidence>
<evidence type="ECO:0000259" key="1">
    <source>
        <dbReference type="Pfam" id="PF08241"/>
    </source>
</evidence>
<gene>
    <name evidence="2" type="ORF">SYNTR_0034</name>
</gene>
<dbReference type="Gene3D" id="3.40.50.150">
    <property type="entry name" value="Vaccinia Virus protein VP39"/>
    <property type="match status" value="1"/>
</dbReference>
<dbReference type="Pfam" id="PF08241">
    <property type="entry name" value="Methyltransf_11"/>
    <property type="match status" value="1"/>
</dbReference>
<dbReference type="OrthoDB" id="9784101at2"/>
<dbReference type="InterPro" id="IPR013216">
    <property type="entry name" value="Methyltransf_11"/>
</dbReference>
<dbReference type="InterPro" id="IPR029063">
    <property type="entry name" value="SAM-dependent_MTases_sf"/>
</dbReference>
<dbReference type="KEGG" id="salq:SYNTR_0034"/>
<dbReference type="Proteomes" id="UP000426444">
    <property type="component" value="Chromosome"/>
</dbReference>
<keyword evidence="3" id="KW-1185">Reference proteome</keyword>
<reference evidence="3" key="1">
    <citation type="journal article" date="2019" name="Microbiology">
        <title>Complete Genome Sequence of an Uncultured Bacterium of the Candidate Phylum Bipolaricaulota.</title>
        <authorList>
            <person name="Kadnikov V.V."/>
            <person name="Mardanov A.V."/>
            <person name="Beletsky A.V."/>
            <person name="Frank Y.A."/>
            <person name="Karnachuk O.V."/>
            <person name="Ravin N.V."/>
        </authorList>
    </citation>
    <scope>NUCLEOTIDE SEQUENCE [LARGE SCALE GENOMIC DNA]</scope>
</reference>